<evidence type="ECO:0000313" key="1">
    <source>
        <dbReference type="EMBL" id="MBT1698885.1"/>
    </source>
</evidence>
<proteinExistence type="predicted"/>
<dbReference type="Proteomes" id="UP001319200">
    <property type="component" value="Unassembled WGS sequence"/>
</dbReference>
<evidence type="ECO:0000313" key="2">
    <source>
        <dbReference type="Proteomes" id="UP001319200"/>
    </source>
</evidence>
<protein>
    <recommendedName>
        <fullName evidence="3">VCBS repeat-containing protein</fullName>
    </recommendedName>
</protein>
<keyword evidence="2" id="KW-1185">Reference proteome</keyword>
<gene>
    <name evidence="1" type="ORF">KK083_18470</name>
</gene>
<dbReference type="RefSeq" id="WP_254165889.1">
    <property type="nucleotide sequence ID" value="NZ_JAHESF010000018.1"/>
</dbReference>
<evidence type="ECO:0008006" key="3">
    <source>
        <dbReference type="Google" id="ProtNLM"/>
    </source>
</evidence>
<sequence>MGIFQVRTITILSFLLWNCGLSGQSDLPKWAQERFKTFQKDYSRGTFITPSFLQADFSGDKKADLAILIERKSDQKKGILILFAQSDKSFIVGSGNTLDAAGDDFKWADTWEVFTEKETYETTFTNEGDVAGGREIKLERPAISLWQEEGSGGLIYFNGRKFVWIHQGD</sequence>
<dbReference type="EMBL" id="JAHESF010000018">
    <property type="protein sequence ID" value="MBT1698885.1"/>
    <property type="molecule type" value="Genomic_DNA"/>
</dbReference>
<name>A0AAP2DM86_9BACT</name>
<comment type="caution">
    <text evidence="1">The sequence shown here is derived from an EMBL/GenBank/DDBJ whole genome shotgun (WGS) entry which is preliminary data.</text>
</comment>
<organism evidence="1 2">
    <name type="scientific">Chryseosolibacter histidini</name>
    <dbReference type="NCBI Taxonomy" id="2782349"/>
    <lineage>
        <taxon>Bacteria</taxon>
        <taxon>Pseudomonadati</taxon>
        <taxon>Bacteroidota</taxon>
        <taxon>Cytophagia</taxon>
        <taxon>Cytophagales</taxon>
        <taxon>Chryseotaleaceae</taxon>
        <taxon>Chryseosolibacter</taxon>
    </lineage>
</organism>
<dbReference type="AlphaFoldDB" id="A0AAP2DM86"/>
<reference evidence="1 2" key="1">
    <citation type="submission" date="2021-05" db="EMBL/GenBank/DDBJ databases">
        <title>A Polyphasic approach of four new species of the genus Ohtaekwangia: Ohtaekwangia histidinii sp. nov., Ohtaekwangia cretensis sp. nov., Ohtaekwangia indiensis sp. nov., Ohtaekwangia reichenbachii sp. nov. from diverse environment.</title>
        <authorList>
            <person name="Octaviana S."/>
        </authorList>
    </citation>
    <scope>NUCLEOTIDE SEQUENCE [LARGE SCALE GENOMIC DNA]</scope>
    <source>
        <strain evidence="1 2">PWU4</strain>
    </source>
</reference>
<accession>A0AAP2DM86</accession>